<evidence type="ECO:0000313" key="5">
    <source>
        <dbReference type="Proteomes" id="UP001549104"/>
    </source>
</evidence>
<dbReference type="Pfam" id="PF00440">
    <property type="entry name" value="TetR_N"/>
    <property type="match status" value="1"/>
</dbReference>
<keyword evidence="1 2" id="KW-0238">DNA-binding</keyword>
<gene>
    <name evidence="4" type="ORF">ABIC55_000299</name>
</gene>
<dbReference type="RefSeq" id="WP_067213374.1">
    <property type="nucleotide sequence ID" value="NZ_CP014616.1"/>
</dbReference>
<dbReference type="Proteomes" id="UP001549104">
    <property type="component" value="Unassembled WGS sequence"/>
</dbReference>
<dbReference type="EMBL" id="JBEPME010000001">
    <property type="protein sequence ID" value="MET3655215.1"/>
    <property type="molecule type" value="Genomic_DNA"/>
</dbReference>
<evidence type="ECO:0000259" key="3">
    <source>
        <dbReference type="PROSITE" id="PS50977"/>
    </source>
</evidence>
<dbReference type="PANTHER" id="PTHR43479:SF21">
    <property type="entry name" value="TRANSCRIPTIONAL REGULATOR, TETR FAMILY"/>
    <property type="match status" value="1"/>
</dbReference>
<organism evidence="4 5">
    <name type="scientific">Sporosarcina psychrophila</name>
    <name type="common">Bacillus psychrophilus</name>
    <dbReference type="NCBI Taxonomy" id="1476"/>
    <lineage>
        <taxon>Bacteria</taxon>
        <taxon>Bacillati</taxon>
        <taxon>Bacillota</taxon>
        <taxon>Bacilli</taxon>
        <taxon>Bacillales</taxon>
        <taxon>Caryophanaceae</taxon>
        <taxon>Sporosarcina</taxon>
    </lineage>
</organism>
<evidence type="ECO:0000256" key="1">
    <source>
        <dbReference type="ARBA" id="ARBA00023125"/>
    </source>
</evidence>
<dbReference type="PROSITE" id="PS50977">
    <property type="entry name" value="HTH_TETR_2"/>
    <property type="match status" value="1"/>
</dbReference>
<accession>A0ABV2K2A7</accession>
<dbReference type="Gene3D" id="1.10.357.10">
    <property type="entry name" value="Tetracycline Repressor, domain 2"/>
    <property type="match status" value="1"/>
</dbReference>
<feature type="DNA-binding region" description="H-T-H motif" evidence="2">
    <location>
        <begin position="32"/>
        <end position="51"/>
    </location>
</feature>
<dbReference type="PANTHER" id="PTHR43479">
    <property type="entry name" value="ACREF/ENVCD OPERON REPRESSOR-RELATED"/>
    <property type="match status" value="1"/>
</dbReference>
<name>A0ABV2K2A7_SPOPS</name>
<protein>
    <submittedName>
        <fullName evidence="4">AcrR family transcriptional regulator</fullName>
    </submittedName>
</protein>
<dbReference type="InterPro" id="IPR009057">
    <property type="entry name" value="Homeodomain-like_sf"/>
</dbReference>
<dbReference type="SUPFAM" id="SSF46689">
    <property type="entry name" value="Homeodomain-like"/>
    <property type="match status" value="1"/>
</dbReference>
<sequence length="195" mass="22893">MDGFQRRREQKENAILQAALTLFMDAGVQKVSIAEIAAKANVSQVTIYKYFESKENLTQLVLKFYVDQIWEEQKKQLNSDLPFLDKIKQITFSKSDYANQFNSQFFQYFMNDYSTGKSYVEEIYTREAIPRMIALFDEGKEQGFIDQNMSNEAILVYMQMFKDYLQQKDVSLTVLPMTEDLITLFFYGIVGKKEE</sequence>
<evidence type="ECO:0000313" key="4">
    <source>
        <dbReference type="EMBL" id="MET3655215.1"/>
    </source>
</evidence>
<feature type="domain" description="HTH tetR-type" evidence="3">
    <location>
        <begin position="9"/>
        <end position="69"/>
    </location>
</feature>
<comment type="caution">
    <text evidence="4">The sequence shown here is derived from an EMBL/GenBank/DDBJ whole genome shotgun (WGS) entry which is preliminary data.</text>
</comment>
<dbReference type="PRINTS" id="PR00455">
    <property type="entry name" value="HTHTETR"/>
</dbReference>
<dbReference type="InterPro" id="IPR001647">
    <property type="entry name" value="HTH_TetR"/>
</dbReference>
<proteinExistence type="predicted"/>
<evidence type="ECO:0000256" key="2">
    <source>
        <dbReference type="PROSITE-ProRule" id="PRU00335"/>
    </source>
</evidence>
<reference evidence="4 5" key="1">
    <citation type="submission" date="2024-06" db="EMBL/GenBank/DDBJ databases">
        <title>Sorghum-associated microbial communities from plants grown in Nebraska, USA.</title>
        <authorList>
            <person name="Schachtman D."/>
        </authorList>
    </citation>
    <scope>NUCLEOTIDE SEQUENCE [LARGE SCALE GENOMIC DNA]</scope>
    <source>
        <strain evidence="4 5">1288</strain>
    </source>
</reference>
<dbReference type="InterPro" id="IPR050624">
    <property type="entry name" value="HTH-type_Tx_Regulator"/>
</dbReference>
<keyword evidence="5" id="KW-1185">Reference proteome</keyword>